<dbReference type="InterPro" id="IPR016035">
    <property type="entry name" value="Acyl_Trfase/lysoPLipase"/>
</dbReference>
<evidence type="ECO:0000256" key="1">
    <source>
        <dbReference type="ARBA" id="ARBA00023098"/>
    </source>
</evidence>
<accession>A0ABU1B8I0</accession>
<evidence type="ECO:0000259" key="2">
    <source>
        <dbReference type="Pfam" id="PF01734"/>
    </source>
</evidence>
<dbReference type="Pfam" id="PF01734">
    <property type="entry name" value="Patatin"/>
    <property type="match status" value="1"/>
</dbReference>
<keyword evidence="1" id="KW-0443">Lipid metabolism</keyword>
<reference evidence="3 4" key="1">
    <citation type="submission" date="2023-08" db="EMBL/GenBank/DDBJ databases">
        <title>Pseudoalteromonas haloplanktis LL1 genome.</title>
        <authorList>
            <person name="Wu S."/>
        </authorList>
    </citation>
    <scope>NUCLEOTIDE SEQUENCE [LARGE SCALE GENOMIC DNA]</scope>
    <source>
        <strain evidence="3 4">LL1</strain>
    </source>
</reference>
<evidence type="ECO:0000313" key="3">
    <source>
        <dbReference type="EMBL" id="MDQ9090106.1"/>
    </source>
</evidence>
<protein>
    <submittedName>
        <fullName evidence="3">Patatin-like phospholipase family protein</fullName>
    </submittedName>
</protein>
<dbReference type="Proteomes" id="UP001226574">
    <property type="component" value="Unassembled WGS sequence"/>
</dbReference>
<feature type="domain" description="PNPLA" evidence="2">
    <location>
        <begin position="60"/>
        <end position="240"/>
    </location>
</feature>
<comment type="caution">
    <text evidence="3">The sequence shown here is derived from an EMBL/GenBank/DDBJ whole genome shotgun (WGS) entry which is preliminary data.</text>
</comment>
<dbReference type="RefSeq" id="WP_309038113.1">
    <property type="nucleotide sequence ID" value="NZ_JAVIFY010000001.1"/>
</dbReference>
<sequence length="352" mass="39296">MIEIHAGKTAAKIINEQGLKPELFTSFLGASGGPKWFTLFGLDKYLFGEFFKGRTQQLNLIGSSAGAFRAACFSQNDPVAAITRLAKSYSETRYATNKPTPAEITLKARALLEDVFGDNGVAEIINNPVFKSHFIVAKSNGLVASEKKSLQLLGLTKSYLSNRVHRRFLTKQYERFIYQAPNSDLAIEDSYKFKTTQLDLTNDNLKDALLASGSIPLVMQGIKNIAGSPPGMYRDGGIIDYHFDLKINNPGLILYPHFNSTPKAGWFDKSLKRSVAPENYDNVVMITPSQKFIAGLPYGKIPDRTDFTDLDADTRIKYWRTVFSETEKLAEAFDKNLTTGNFELKIIDNFNQ</sequence>
<keyword evidence="4" id="KW-1185">Reference proteome</keyword>
<organism evidence="3 4">
    <name type="scientific">Pseudoalteromonas haloplanktis</name>
    <name type="common">Alteromonas haloplanktis</name>
    <dbReference type="NCBI Taxonomy" id="228"/>
    <lineage>
        <taxon>Bacteria</taxon>
        <taxon>Pseudomonadati</taxon>
        <taxon>Pseudomonadota</taxon>
        <taxon>Gammaproteobacteria</taxon>
        <taxon>Alteromonadales</taxon>
        <taxon>Pseudoalteromonadaceae</taxon>
        <taxon>Pseudoalteromonas</taxon>
    </lineage>
</organism>
<name>A0ABU1B8I0_PSEHA</name>
<evidence type="ECO:0000313" key="4">
    <source>
        <dbReference type="Proteomes" id="UP001226574"/>
    </source>
</evidence>
<dbReference type="InterPro" id="IPR002641">
    <property type="entry name" value="PNPLA_dom"/>
</dbReference>
<gene>
    <name evidence="3" type="ORF">RC083_00725</name>
</gene>
<proteinExistence type="predicted"/>
<dbReference type="EMBL" id="JAVIFY010000001">
    <property type="protein sequence ID" value="MDQ9090106.1"/>
    <property type="molecule type" value="Genomic_DNA"/>
</dbReference>
<dbReference type="SUPFAM" id="SSF52151">
    <property type="entry name" value="FabD/lysophospholipase-like"/>
    <property type="match status" value="1"/>
</dbReference>